<dbReference type="InterPro" id="IPR000835">
    <property type="entry name" value="HTH_MarR-typ"/>
</dbReference>
<dbReference type="InterPro" id="IPR036390">
    <property type="entry name" value="WH_DNA-bd_sf"/>
</dbReference>
<dbReference type="Gene3D" id="1.10.10.10">
    <property type="entry name" value="Winged helix-like DNA-binding domain superfamily/Winged helix DNA-binding domain"/>
    <property type="match status" value="1"/>
</dbReference>
<dbReference type="Pfam" id="PF01047">
    <property type="entry name" value="MarR"/>
    <property type="match status" value="1"/>
</dbReference>
<evidence type="ECO:0000313" key="2">
    <source>
        <dbReference type="EMBL" id="TQJ09921.1"/>
    </source>
</evidence>
<dbReference type="AlphaFoldDB" id="A0A542E3K7"/>
<dbReference type="OrthoDB" id="8635520at2"/>
<organism evidence="2 3">
    <name type="scientific">Lapillicoccus jejuensis</name>
    <dbReference type="NCBI Taxonomy" id="402171"/>
    <lineage>
        <taxon>Bacteria</taxon>
        <taxon>Bacillati</taxon>
        <taxon>Actinomycetota</taxon>
        <taxon>Actinomycetes</taxon>
        <taxon>Micrococcales</taxon>
        <taxon>Intrasporangiaceae</taxon>
        <taxon>Lapillicoccus</taxon>
    </lineage>
</organism>
<dbReference type="EMBL" id="VFMN01000001">
    <property type="protein sequence ID" value="TQJ09921.1"/>
    <property type="molecule type" value="Genomic_DNA"/>
</dbReference>
<proteinExistence type="predicted"/>
<protein>
    <submittedName>
        <fullName evidence="2">MarR family protein</fullName>
    </submittedName>
</protein>
<gene>
    <name evidence="2" type="ORF">FB458_3037</name>
</gene>
<dbReference type="RefSeq" id="WP_141849212.1">
    <property type="nucleotide sequence ID" value="NZ_BAAAPR010000007.1"/>
</dbReference>
<feature type="domain" description="HTH marR-type" evidence="1">
    <location>
        <begin position="8"/>
        <end position="147"/>
    </location>
</feature>
<dbReference type="PROSITE" id="PS50995">
    <property type="entry name" value="HTH_MARR_2"/>
    <property type="match status" value="1"/>
</dbReference>
<reference evidence="2 3" key="1">
    <citation type="submission" date="2019-06" db="EMBL/GenBank/DDBJ databases">
        <title>Sequencing the genomes of 1000 actinobacteria strains.</title>
        <authorList>
            <person name="Klenk H.-P."/>
        </authorList>
    </citation>
    <scope>NUCLEOTIDE SEQUENCE [LARGE SCALE GENOMIC DNA]</scope>
    <source>
        <strain evidence="2 3">DSM 18607</strain>
    </source>
</reference>
<dbReference type="InterPro" id="IPR039422">
    <property type="entry name" value="MarR/SlyA-like"/>
</dbReference>
<sequence>MTTTSQPEARVAAQVGEAIARLQDLTLVAEQLRVEVARFWGLTVSEILALTYLDGHGPLSQRELAEGLSITPSAVTVMVDRLIARGFVAKSPHPTDRRRVLVRTTLVDDGSLPVSPNALIARPFLEMDEAQRLAATELMDLLTRHLAQAAARVHDLESAAPPRRRVT</sequence>
<dbReference type="PANTHER" id="PTHR33164:SF43">
    <property type="entry name" value="HTH-TYPE TRANSCRIPTIONAL REPRESSOR YETL"/>
    <property type="match status" value="1"/>
</dbReference>
<dbReference type="GO" id="GO:0003700">
    <property type="term" value="F:DNA-binding transcription factor activity"/>
    <property type="evidence" value="ECO:0007669"/>
    <property type="project" value="InterPro"/>
</dbReference>
<evidence type="ECO:0000313" key="3">
    <source>
        <dbReference type="Proteomes" id="UP000317893"/>
    </source>
</evidence>
<accession>A0A542E3K7</accession>
<comment type="caution">
    <text evidence="2">The sequence shown here is derived from an EMBL/GenBank/DDBJ whole genome shotgun (WGS) entry which is preliminary data.</text>
</comment>
<evidence type="ECO:0000259" key="1">
    <source>
        <dbReference type="PROSITE" id="PS50995"/>
    </source>
</evidence>
<dbReference type="Proteomes" id="UP000317893">
    <property type="component" value="Unassembled WGS sequence"/>
</dbReference>
<dbReference type="InterPro" id="IPR036388">
    <property type="entry name" value="WH-like_DNA-bd_sf"/>
</dbReference>
<dbReference type="SUPFAM" id="SSF46785">
    <property type="entry name" value="Winged helix' DNA-binding domain"/>
    <property type="match status" value="1"/>
</dbReference>
<dbReference type="GO" id="GO:0006950">
    <property type="term" value="P:response to stress"/>
    <property type="evidence" value="ECO:0007669"/>
    <property type="project" value="TreeGrafter"/>
</dbReference>
<name>A0A542E3K7_9MICO</name>
<keyword evidence="3" id="KW-1185">Reference proteome</keyword>
<dbReference type="PANTHER" id="PTHR33164">
    <property type="entry name" value="TRANSCRIPTIONAL REGULATOR, MARR FAMILY"/>
    <property type="match status" value="1"/>
</dbReference>
<dbReference type="SMART" id="SM00347">
    <property type="entry name" value="HTH_MARR"/>
    <property type="match status" value="1"/>
</dbReference>